<evidence type="ECO:0000256" key="1">
    <source>
        <dbReference type="SAM" id="Phobius"/>
    </source>
</evidence>
<protein>
    <submittedName>
        <fullName evidence="2">Uncharacterized protein</fullName>
    </submittedName>
</protein>
<keyword evidence="3" id="KW-1185">Reference proteome</keyword>
<keyword evidence="1" id="KW-0472">Membrane</keyword>
<feature type="transmembrane region" description="Helical" evidence="1">
    <location>
        <begin position="185"/>
        <end position="206"/>
    </location>
</feature>
<dbReference type="KEGG" id="gry:D7I44_06345"/>
<gene>
    <name evidence="2" type="ORF">D7I44_06345</name>
</gene>
<proteinExistence type="predicted"/>
<dbReference type="RefSeq" id="WP_120788718.1">
    <property type="nucleotide sequence ID" value="NZ_CP032624.1"/>
</dbReference>
<keyword evidence="1" id="KW-1133">Transmembrane helix</keyword>
<dbReference type="EMBL" id="CP032624">
    <property type="protein sequence ID" value="AYG03186.1"/>
    <property type="molecule type" value="Genomic_DNA"/>
</dbReference>
<name>A0A387BQD4_9MICO</name>
<dbReference type="Proteomes" id="UP000275069">
    <property type="component" value="Chromosome"/>
</dbReference>
<accession>A0A387BQD4</accession>
<evidence type="ECO:0000313" key="2">
    <source>
        <dbReference type="EMBL" id="AYG03186.1"/>
    </source>
</evidence>
<evidence type="ECO:0000313" key="3">
    <source>
        <dbReference type="Proteomes" id="UP000275069"/>
    </source>
</evidence>
<dbReference type="OrthoDB" id="5179260at2"/>
<keyword evidence="1" id="KW-0812">Transmembrane</keyword>
<reference evidence="2 3" key="1">
    <citation type="submission" date="2018-09" db="EMBL/GenBank/DDBJ databases">
        <title>Genome sequencing of strain 2DFW10M-5.</title>
        <authorList>
            <person name="Heo J."/>
            <person name="Kim S.-J."/>
            <person name="Kwon S.-W."/>
        </authorList>
    </citation>
    <scope>NUCLEOTIDE SEQUENCE [LARGE SCALE GENOMIC DNA]</scope>
    <source>
        <strain evidence="2 3">2DFW10M-5</strain>
    </source>
</reference>
<organism evidence="2 3">
    <name type="scientific">Gryllotalpicola protaetiae</name>
    <dbReference type="NCBI Taxonomy" id="2419771"/>
    <lineage>
        <taxon>Bacteria</taxon>
        <taxon>Bacillati</taxon>
        <taxon>Actinomycetota</taxon>
        <taxon>Actinomycetes</taxon>
        <taxon>Micrococcales</taxon>
        <taxon>Microbacteriaceae</taxon>
        <taxon>Gryllotalpicola</taxon>
    </lineage>
</organism>
<dbReference type="AlphaFoldDB" id="A0A387BQD4"/>
<feature type="transmembrane region" description="Helical" evidence="1">
    <location>
        <begin position="12"/>
        <end position="31"/>
    </location>
</feature>
<sequence length="233" mass="24672">MSAYSTLRVLLRRWYVTVFIAVIAAAMFVSAERMGGVYTTTPVVAFSAPGGKSFLPNSGIDNDNVIGFALTVAQELNQGRPVERYASDDAPLYGAGVRQGVRIGVPSVGGQWSASYSAAEITIQIVGRDRGWVEAQQKSLLQQVSAVSSQAQAETSAAPTEHITSRVVPLSTQIEWISSGHTATAMAALALAAAAAVSALGGAVLLDRALLARKNRRRNAEFRPAKKRKVATK</sequence>